<protein>
    <submittedName>
        <fullName evidence="1">Uncharacterized protein</fullName>
    </submittedName>
</protein>
<name>A0A445MTH8_9BACT</name>
<dbReference type="EMBL" id="OJIN01000058">
    <property type="protein sequence ID" value="SPD72709.1"/>
    <property type="molecule type" value="Genomic_DNA"/>
</dbReference>
<organism evidence="1">
    <name type="scientific">uncultured Desulfobacterium sp</name>
    <dbReference type="NCBI Taxonomy" id="201089"/>
    <lineage>
        <taxon>Bacteria</taxon>
        <taxon>Pseudomonadati</taxon>
        <taxon>Thermodesulfobacteriota</taxon>
        <taxon>Desulfobacteria</taxon>
        <taxon>Desulfobacterales</taxon>
        <taxon>Desulfobacteriaceae</taxon>
        <taxon>Desulfobacterium</taxon>
        <taxon>environmental samples</taxon>
    </lineage>
</organism>
<reference evidence="1" key="1">
    <citation type="submission" date="2018-01" db="EMBL/GenBank/DDBJ databases">
        <authorList>
            <person name="Regsiter A."/>
            <person name="William W."/>
        </authorList>
    </citation>
    <scope>NUCLEOTIDE SEQUENCE</scope>
    <source>
        <strain evidence="1">TRIP AH-1</strain>
    </source>
</reference>
<gene>
    <name evidence="1" type="ORF">PITCH_A1500023</name>
</gene>
<evidence type="ECO:0000313" key="1">
    <source>
        <dbReference type="EMBL" id="SPD72709.1"/>
    </source>
</evidence>
<proteinExistence type="predicted"/>
<dbReference type="AlphaFoldDB" id="A0A445MTH8"/>
<sequence length="33" mass="3857">MHVVAVTYNIPKFSLGLLISPINDQMVFYLRYL</sequence>
<accession>A0A445MTH8</accession>